<evidence type="ECO:0000256" key="3">
    <source>
        <dbReference type="HAMAP-Rule" id="MF_00360"/>
    </source>
</evidence>
<dbReference type="PANTHER" id="PTHR21011:SF1">
    <property type="entry name" value="SMALL RIBOSOMAL SUBUNIT PROTEIN BS6M"/>
    <property type="match status" value="1"/>
</dbReference>
<dbReference type="Gene3D" id="3.30.70.60">
    <property type="match status" value="1"/>
</dbReference>
<dbReference type="GO" id="GO:1990904">
    <property type="term" value="C:ribonucleoprotein complex"/>
    <property type="evidence" value="ECO:0007669"/>
    <property type="project" value="UniProtKB-KW"/>
</dbReference>
<dbReference type="KEGG" id="ocy:OSSY52_12790"/>
<dbReference type="PANTHER" id="PTHR21011">
    <property type="entry name" value="MITOCHONDRIAL 28S RIBOSOMAL PROTEIN S6"/>
    <property type="match status" value="1"/>
</dbReference>
<dbReference type="GO" id="GO:0005737">
    <property type="term" value="C:cytoplasm"/>
    <property type="evidence" value="ECO:0007669"/>
    <property type="project" value="UniProtKB-ARBA"/>
</dbReference>
<dbReference type="EMBL" id="AP018712">
    <property type="protein sequence ID" value="BBE31138.1"/>
    <property type="molecule type" value="Genomic_DNA"/>
</dbReference>
<dbReference type="AlphaFoldDB" id="A0A7G1G3W0"/>
<comment type="function">
    <text evidence="3">Binds together with bS18 to 16S ribosomal RNA.</text>
</comment>
<dbReference type="RefSeq" id="WP_190613493.1">
    <property type="nucleotide sequence ID" value="NZ_AP018712.1"/>
</dbReference>
<protein>
    <recommendedName>
        <fullName evidence="2 3">Small ribosomal subunit protein bS6</fullName>
    </recommendedName>
</protein>
<dbReference type="InterPro" id="IPR014717">
    <property type="entry name" value="Transl_elong_EF1B/ribsomal_bS6"/>
</dbReference>
<keyword evidence="3" id="KW-0694">RNA-binding</keyword>
<name>A0A7G1G3W0_9BACT</name>
<dbReference type="NCBIfam" id="TIGR00166">
    <property type="entry name" value="S6"/>
    <property type="match status" value="1"/>
</dbReference>
<keyword evidence="5" id="KW-1185">Reference proteome</keyword>
<sequence length="126" mass="14739">MAKARYYETMIIVRPDLAEEARNEVVDKVKGWIEEKVGGTIETAERWGMRKLAYRTQKTNFTEGDYAYFIYKGEPEKVNVLDDLFHITAEVFRHQTFRREDLEKKAKKKESNITVEAPVTSEESAE</sequence>
<dbReference type="GO" id="GO:0005840">
    <property type="term" value="C:ribosome"/>
    <property type="evidence" value="ECO:0007669"/>
    <property type="project" value="UniProtKB-KW"/>
</dbReference>
<dbReference type="HAMAP" id="MF_00360">
    <property type="entry name" value="Ribosomal_bS6"/>
    <property type="match status" value="1"/>
</dbReference>
<accession>A0A7G1G3W0</accession>
<dbReference type="GO" id="GO:0006412">
    <property type="term" value="P:translation"/>
    <property type="evidence" value="ECO:0007669"/>
    <property type="project" value="UniProtKB-UniRule"/>
</dbReference>
<proteinExistence type="inferred from homology"/>
<dbReference type="CDD" id="cd00473">
    <property type="entry name" value="bS6"/>
    <property type="match status" value="1"/>
</dbReference>
<dbReference type="FunCoup" id="A0A7G1G3W0">
    <property type="interactions" value="346"/>
</dbReference>
<evidence type="ECO:0000313" key="5">
    <source>
        <dbReference type="Proteomes" id="UP000516361"/>
    </source>
</evidence>
<dbReference type="InterPro" id="IPR000529">
    <property type="entry name" value="Ribosomal_bS6"/>
</dbReference>
<comment type="similarity">
    <text evidence="1 3">Belongs to the bacterial ribosomal protein bS6 family.</text>
</comment>
<reference evidence="4 5" key="1">
    <citation type="submission" date="2018-06" db="EMBL/GenBank/DDBJ databases">
        <title>Genome sequencing of Oceanotoga sp. sy52.</title>
        <authorList>
            <person name="Mori K."/>
        </authorList>
    </citation>
    <scope>NUCLEOTIDE SEQUENCE [LARGE SCALE GENOMIC DNA]</scope>
    <source>
        <strain evidence="5">sy52</strain>
    </source>
</reference>
<dbReference type="Pfam" id="PF01250">
    <property type="entry name" value="Ribosomal_S6"/>
    <property type="match status" value="1"/>
</dbReference>
<dbReference type="InterPro" id="IPR035980">
    <property type="entry name" value="Ribosomal_bS6_sf"/>
</dbReference>
<evidence type="ECO:0000256" key="1">
    <source>
        <dbReference type="ARBA" id="ARBA00009512"/>
    </source>
</evidence>
<keyword evidence="3" id="KW-0699">rRNA-binding</keyword>
<dbReference type="InterPro" id="IPR020814">
    <property type="entry name" value="Ribosomal_S6_plastid/chlpt"/>
</dbReference>
<dbReference type="GO" id="GO:0003735">
    <property type="term" value="F:structural constituent of ribosome"/>
    <property type="evidence" value="ECO:0007669"/>
    <property type="project" value="InterPro"/>
</dbReference>
<dbReference type="InParanoid" id="A0A7G1G3W0"/>
<evidence type="ECO:0000313" key="4">
    <source>
        <dbReference type="EMBL" id="BBE31138.1"/>
    </source>
</evidence>
<keyword evidence="3" id="KW-0689">Ribosomal protein</keyword>
<dbReference type="SUPFAM" id="SSF54995">
    <property type="entry name" value="Ribosomal protein S6"/>
    <property type="match status" value="1"/>
</dbReference>
<keyword evidence="3" id="KW-0687">Ribonucleoprotein</keyword>
<dbReference type="GO" id="GO:0070181">
    <property type="term" value="F:small ribosomal subunit rRNA binding"/>
    <property type="evidence" value="ECO:0007669"/>
    <property type="project" value="TreeGrafter"/>
</dbReference>
<evidence type="ECO:0000256" key="2">
    <source>
        <dbReference type="ARBA" id="ARBA00035294"/>
    </source>
</evidence>
<dbReference type="Proteomes" id="UP000516361">
    <property type="component" value="Chromosome"/>
</dbReference>
<organism evidence="4 5">
    <name type="scientific">Tepiditoga spiralis</name>
    <dbReference type="NCBI Taxonomy" id="2108365"/>
    <lineage>
        <taxon>Bacteria</taxon>
        <taxon>Thermotogati</taxon>
        <taxon>Thermotogota</taxon>
        <taxon>Thermotogae</taxon>
        <taxon>Petrotogales</taxon>
        <taxon>Petrotogaceae</taxon>
        <taxon>Tepiditoga</taxon>
    </lineage>
</organism>
<gene>
    <name evidence="3" type="primary">rpsF</name>
    <name evidence="4" type="ORF">OSSY52_12790</name>
</gene>